<sequence length="19" mass="2297">PPMVGVNRQPMDFEYVRFN</sequence>
<feature type="non-terminal residue" evidence="1">
    <location>
        <position position="1"/>
    </location>
</feature>
<organism evidence="1 2">
    <name type="scientific">Cupriavidus basilensis OR16</name>
    <dbReference type="NCBI Taxonomy" id="1127483"/>
    <lineage>
        <taxon>Bacteria</taxon>
        <taxon>Pseudomonadati</taxon>
        <taxon>Pseudomonadota</taxon>
        <taxon>Betaproteobacteria</taxon>
        <taxon>Burkholderiales</taxon>
        <taxon>Burkholderiaceae</taxon>
        <taxon>Cupriavidus</taxon>
    </lineage>
</organism>
<dbReference type="Proteomes" id="UP000005808">
    <property type="component" value="Unassembled WGS sequence"/>
</dbReference>
<proteinExistence type="predicted"/>
<evidence type="ECO:0000313" key="1">
    <source>
        <dbReference type="EMBL" id="EHP37428.1"/>
    </source>
</evidence>
<accession>H1SJ76</accession>
<comment type="caution">
    <text evidence="1">The sequence shown here is derived from an EMBL/GenBank/DDBJ whole genome shotgun (WGS) entry which is preliminary data.</text>
</comment>
<reference evidence="1 2" key="1">
    <citation type="journal article" date="2012" name="J. Bacteriol.">
        <title>De Novo Genome Project of Cupriavidus basilensis OR16.</title>
        <authorList>
            <person name="Cserhati M."/>
            <person name="Kriszt B."/>
            <person name="Szoboszlay S."/>
            <person name="Toth A."/>
            <person name="Szabo I."/>
            <person name="Tancsics A."/>
            <person name="Nagy I."/>
            <person name="Horvath B."/>
            <person name="Nagy I."/>
            <person name="Kukolya J."/>
        </authorList>
    </citation>
    <scope>NUCLEOTIDE SEQUENCE [LARGE SCALE GENOMIC DNA]</scope>
    <source>
        <strain evidence="1 2">OR16</strain>
    </source>
</reference>
<dbReference type="AlphaFoldDB" id="H1SJ76"/>
<evidence type="ECO:0000313" key="2">
    <source>
        <dbReference type="Proteomes" id="UP000005808"/>
    </source>
</evidence>
<protein>
    <submittedName>
        <fullName evidence="1">Uncharacterized protein</fullName>
    </submittedName>
</protein>
<name>H1SJ76_9BURK</name>
<gene>
    <name evidence="1" type="ORF">OR16_42859</name>
</gene>
<dbReference type="EMBL" id="AHJE01000395">
    <property type="protein sequence ID" value="EHP37428.1"/>
    <property type="molecule type" value="Genomic_DNA"/>
</dbReference>